<dbReference type="AlphaFoldDB" id="A0A6M5YFR9"/>
<dbReference type="RefSeq" id="WP_171741924.1">
    <property type="nucleotide sequence ID" value="NZ_CP053435.1"/>
</dbReference>
<evidence type="ECO:0000259" key="2">
    <source>
        <dbReference type="Pfam" id="PF12904"/>
    </source>
</evidence>
<gene>
    <name evidence="4" type="ORF">HNV11_23195</name>
</gene>
<organism evidence="4 5">
    <name type="scientific">Spirosoma taeanense</name>
    <dbReference type="NCBI Taxonomy" id="2735870"/>
    <lineage>
        <taxon>Bacteria</taxon>
        <taxon>Pseudomonadati</taxon>
        <taxon>Bacteroidota</taxon>
        <taxon>Cytophagia</taxon>
        <taxon>Cytophagales</taxon>
        <taxon>Cytophagaceae</taxon>
        <taxon>Spirosoma</taxon>
    </lineage>
</organism>
<dbReference type="InterPro" id="IPR025277">
    <property type="entry name" value="Apiosidase-like_cat_dom"/>
</dbReference>
<evidence type="ECO:0000256" key="1">
    <source>
        <dbReference type="SAM" id="SignalP"/>
    </source>
</evidence>
<dbReference type="InterPro" id="IPR024749">
    <property type="entry name" value="Collagen-bd_put"/>
</dbReference>
<protein>
    <submittedName>
        <fullName evidence="4">DUF4038 domain-containing protein</fullName>
    </submittedName>
</protein>
<dbReference type="Pfam" id="PF12904">
    <property type="entry name" value="Collagen_bind_2"/>
    <property type="match status" value="1"/>
</dbReference>
<dbReference type="Proteomes" id="UP000502756">
    <property type="component" value="Chromosome"/>
</dbReference>
<feature type="domain" description="Putative collagen-binding" evidence="2">
    <location>
        <begin position="363"/>
        <end position="452"/>
    </location>
</feature>
<dbReference type="Pfam" id="PF13204">
    <property type="entry name" value="Apiosidase"/>
    <property type="match status" value="1"/>
</dbReference>
<sequence>MKKFVLLAGLLSMQQFAVAQNPFTKGPLRVSDNKRYLVHSDGSPFFYMGDTAWELFHRLSRDEADRYLKRRAEQGFTVVQAVALAELDGLNSPNATGDKPLLNNDPTTPNEAYFKNVDYVVDKAAEYGIVIGLLPTWGDKLNKMQWGKGPEIFNTQNAGTYGRWIGNRYKNRPNIIWILGGDRNPRDGSQDVAVWRAMAEGIEAGVGGADKALISYHPQPNGMQGGATQWFNAEQWLDFNIHQNGHCRDTPMYDYITASYNRTPTRPTMDAEPIYEDHPVCFNAKDLGTSNAYDVRKYAYLDLFAGAYGHTYGCHDIWQMYAPGREPVNGPHLPWTEALELPAANQMKFVRQLMESRPLLDRVPDQSLIVENNYSPADRIQATRGKEYAFVYSAAGKPFTLKPNKIAGKQLTASWFDPRTGEMQPAGSFENTRPQRFTPPRSGYGQDWVLIVGK</sequence>
<reference evidence="4 5" key="1">
    <citation type="submission" date="2020-05" db="EMBL/GenBank/DDBJ databases">
        <title>Genome sequencing of Spirosoma sp. TS118.</title>
        <authorList>
            <person name="Lee J.-H."/>
            <person name="Jeong S."/>
            <person name="Zhao L."/>
            <person name="Jung J.-H."/>
            <person name="Kim M.-K."/>
            <person name="Lim S."/>
        </authorList>
    </citation>
    <scope>NUCLEOTIDE SEQUENCE [LARGE SCALE GENOMIC DNA]</scope>
    <source>
        <strain evidence="4 5">TS118</strain>
    </source>
</reference>
<feature type="signal peptide" evidence="1">
    <location>
        <begin position="1"/>
        <end position="19"/>
    </location>
</feature>
<dbReference type="EMBL" id="CP053435">
    <property type="protein sequence ID" value="QJW92073.1"/>
    <property type="molecule type" value="Genomic_DNA"/>
</dbReference>
<dbReference type="PANTHER" id="PTHR37836:SF3">
    <property type="entry name" value="ENDOGLUCANASE"/>
    <property type="match status" value="1"/>
</dbReference>
<feature type="chain" id="PRO_5026852236" evidence="1">
    <location>
        <begin position="20"/>
        <end position="454"/>
    </location>
</feature>
<dbReference type="InterPro" id="IPR017853">
    <property type="entry name" value="GH"/>
</dbReference>
<accession>A0A6M5YFR9</accession>
<dbReference type="Gene3D" id="3.20.20.80">
    <property type="entry name" value="Glycosidases"/>
    <property type="match status" value="1"/>
</dbReference>
<dbReference type="PANTHER" id="PTHR37836">
    <property type="entry name" value="LMO1036 PROTEIN"/>
    <property type="match status" value="1"/>
</dbReference>
<proteinExistence type="predicted"/>
<keyword evidence="1" id="KW-0732">Signal</keyword>
<name>A0A6M5YFR9_9BACT</name>
<evidence type="ECO:0000313" key="4">
    <source>
        <dbReference type="EMBL" id="QJW92073.1"/>
    </source>
</evidence>
<evidence type="ECO:0000313" key="5">
    <source>
        <dbReference type="Proteomes" id="UP000502756"/>
    </source>
</evidence>
<feature type="domain" description="Apiosidase-like catalytic" evidence="3">
    <location>
        <begin position="31"/>
        <end position="360"/>
    </location>
</feature>
<keyword evidence="5" id="KW-1185">Reference proteome</keyword>
<dbReference type="SUPFAM" id="SSF51445">
    <property type="entry name" value="(Trans)glycosidases"/>
    <property type="match status" value="1"/>
</dbReference>
<evidence type="ECO:0000259" key="3">
    <source>
        <dbReference type="Pfam" id="PF13204"/>
    </source>
</evidence>
<dbReference type="KEGG" id="stae:HNV11_23195"/>